<dbReference type="HOGENOM" id="CLU_043887_0_0_1"/>
<dbReference type="GeneID" id="100824439"/>
<dbReference type="PANTHER" id="PTHR33871:SF8">
    <property type="entry name" value="OS03G0582800 PROTEIN"/>
    <property type="match status" value="1"/>
</dbReference>
<dbReference type="OMA" id="EQTKPQC"/>
<dbReference type="ExpressionAtlas" id="I1GQK3">
    <property type="expression patterns" value="baseline and differential"/>
</dbReference>
<feature type="region of interest" description="Disordered" evidence="1">
    <location>
        <begin position="1"/>
        <end position="344"/>
    </location>
</feature>
<dbReference type="KEGG" id="bdi:100824439"/>
<reference evidence="3" key="3">
    <citation type="submission" date="2018-08" db="UniProtKB">
        <authorList>
            <consortium name="EnsemblPlants"/>
        </authorList>
    </citation>
    <scope>IDENTIFICATION</scope>
    <source>
        <strain evidence="3">cv. Bd21</strain>
    </source>
</reference>
<feature type="compositionally biased region" description="Low complexity" evidence="1">
    <location>
        <begin position="228"/>
        <end position="239"/>
    </location>
</feature>
<reference evidence="2" key="2">
    <citation type="submission" date="2017-06" db="EMBL/GenBank/DDBJ databases">
        <title>WGS assembly of Brachypodium distachyon.</title>
        <authorList>
            <consortium name="The International Brachypodium Initiative"/>
            <person name="Lucas S."/>
            <person name="Harmon-Smith M."/>
            <person name="Lail K."/>
            <person name="Tice H."/>
            <person name="Grimwood J."/>
            <person name="Bruce D."/>
            <person name="Barry K."/>
            <person name="Shu S."/>
            <person name="Lindquist E."/>
            <person name="Wang M."/>
            <person name="Pitluck S."/>
            <person name="Vogel J.P."/>
            <person name="Garvin D.F."/>
            <person name="Mockler T.C."/>
            <person name="Schmutz J."/>
            <person name="Rokhsar D."/>
            <person name="Bevan M.W."/>
        </authorList>
    </citation>
    <scope>NUCLEOTIDE SEQUENCE</scope>
    <source>
        <strain evidence="2">Bd21</strain>
    </source>
</reference>
<evidence type="ECO:0000313" key="2">
    <source>
        <dbReference type="EMBL" id="KQK14325.2"/>
    </source>
</evidence>
<dbReference type="eggNOG" id="ENOG502R5TD">
    <property type="taxonomic scope" value="Eukaryota"/>
</dbReference>
<accession>A0A0Q3GVA6</accession>
<sequence length="356" mass="37559">MGSCVSKKAARGSVTAGAKAKAPQPPQQLPPEKDNNAVPPVVVEEEEEEVKEVLSETAVPRPPRPPEPEPEHEKVKKKAQQEDEEQQGSDSVSAGSSIVEKPMLKSGRSEQEALEDSPPGKARERRKNSPSEQLGKSYSKDGGNGSIVRARSPSPGSSGHSRRQQSAIAGQQQPVPVPVPRPREQPAVVSGIGCRSGRFYSPSAARRAAESAVRRTYSAREADMALPSSRTSGSGSSAKRSLHASINGNGVVRRGDTGERSGRRSDSPTARRPPASPAANGSAISRQGSATRRAPPKEDASPEKIKQQCGRGRVPVEVVEDEFDGPALSGKQHGDAAAEGPLGQNPSVAMECFIFL</sequence>
<accession>I1GQK3</accession>
<gene>
    <name evidence="3" type="primary">LOC100824439</name>
    <name evidence="2" type="ORF">BRADI_1g15460v3</name>
</gene>
<protein>
    <submittedName>
        <fullName evidence="2 3">Uncharacterized protein</fullName>
    </submittedName>
</protein>
<dbReference type="RefSeq" id="XP_010233071.1">
    <property type="nucleotide sequence ID" value="XM_010234769.3"/>
</dbReference>
<evidence type="ECO:0000313" key="3">
    <source>
        <dbReference type="EnsemblPlants" id="KQK14325"/>
    </source>
</evidence>
<dbReference type="OrthoDB" id="691378at2759"/>
<dbReference type="PANTHER" id="PTHR33871">
    <property type="entry name" value="OS05G0503100 PROTEIN-RELATED"/>
    <property type="match status" value="1"/>
</dbReference>
<proteinExistence type="predicted"/>
<dbReference type="AlphaFoldDB" id="I1GQK3"/>
<reference evidence="2 3" key="1">
    <citation type="journal article" date="2010" name="Nature">
        <title>Genome sequencing and analysis of the model grass Brachypodium distachyon.</title>
        <authorList>
            <consortium name="International Brachypodium Initiative"/>
        </authorList>
    </citation>
    <scope>NUCLEOTIDE SEQUENCE [LARGE SCALE GENOMIC DNA]</scope>
    <source>
        <strain evidence="2 3">Bd21</strain>
    </source>
</reference>
<dbReference type="Gramene" id="KQK14325">
    <property type="protein sequence ID" value="KQK14325"/>
    <property type="gene ID" value="BRADI_1g15460v3"/>
</dbReference>
<organism evidence="2">
    <name type="scientific">Brachypodium distachyon</name>
    <name type="common">Purple false brome</name>
    <name type="synonym">Trachynia distachya</name>
    <dbReference type="NCBI Taxonomy" id="15368"/>
    <lineage>
        <taxon>Eukaryota</taxon>
        <taxon>Viridiplantae</taxon>
        <taxon>Streptophyta</taxon>
        <taxon>Embryophyta</taxon>
        <taxon>Tracheophyta</taxon>
        <taxon>Spermatophyta</taxon>
        <taxon>Magnoliopsida</taxon>
        <taxon>Liliopsida</taxon>
        <taxon>Poales</taxon>
        <taxon>Poaceae</taxon>
        <taxon>BOP clade</taxon>
        <taxon>Pooideae</taxon>
        <taxon>Stipodae</taxon>
        <taxon>Brachypodieae</taxon>
        <taxon>Brachypodium</taxon>
    </lineage>
</organism>
<dbReference type="FunCoup" id="I1GQK3">
    <property type="interactions" value="664"/>
</dbReference>
<feature type="compositionally biased region" description="Basic and acidic residues" evidence="1">
    <location>
        <begin position="207"/>
        <end position="223"/>
    </location>
</feature>
<feature type="compositionally biased region" description="Low complexity" evidence="1">
    <location>
        <begin position="267"/>
        <end position="285"/>
    </location>
</feature>
<evidence type="ECO:0000313" key="4">
    <source>
        <dbReference type="Proteomes" id="UP000008810"/>
    </source>
</evidence>
<name>I1GQK3_BRADI</name>
<dbReference type="EMBL" id="CM000880">
    <property type="protein sequence ID" value="KQK14325.2"/>
    <property type="molecule type" value="Genomic_DNA"/>
</dbReference>
<dbReference type="Proteomes" id="UP000008810">
    <property type="component" value="Chromosome 1"/>
</dbReference>
<dbReference type="EnsemblPlants" id="KQK14325">
    <property type="protein sequence ID" value="KQK14325"/>
    <property type="gene ID" value="BRADI_1g15460v3"/>
</dbReference>
<feature type="compositionally biased region" description="Basic and acidic residues" evidence="1">
    <location>
        <begin position="253"/>
        <end position="266"/>
    </location>
</feature>
<keyword evidence="4" id="KW-1185">Reference proteome</keyword>
<feature type="compositionally biased region" description="Basic and acidic residues" evidence="1">
    <location>
        <begin position="295"/>
        <end position="306"/>
    </location>
</feature>
<feature type="compositionally biased region" description="Low complexity" evidence="1">
    <location>
        <begin position="149"/>
        <end position="174"/>
    </location>
</feature>
<feature type="compositionally biased region" description="Basic and acidic residues" evidence="1">
    <location>
        <begin position="64"/>
        <end position="74"/>
    </location>
</feature>
<evidence type="ECO:0000256" key="1">
    <source>
        <dbReference type="SAM" id="MobiDB-lite"/>
    </source>
</evidence>